<dbReference type="InterPro" id="IPR008407">
    <property type="entry name" value="Brnchd-chn_aa_trnsp_AzlD"/>
</dbReference>
<dbReference type="RefSeq" id="WP_126806862.1">
    <property type="nucleotide sequence ID" value="NZ_NGKA01000002.1"/>
</dbReference>
<organism evidence="2 3">
    <name type="scientific">Vagococcus elongatus</name>
    <dbReference type="NCBI Taxonomy" id="180344"/>
    <lineage>
        <taxon>Bacteria</taxon>
        <taxon>Bacillati</taxon>
        <taxon>Bacillota</taxon>
        <taxon>Bacilli</taxon>
        <taxon>Lactobacillales</taxon>
        <taxon>Enterococcaceae</taxon>
        <taxon>Vagococcus</taxon>
    </lineage>
</organism>
<keyword evidence="1" id="KW-0812">Transmembrane</keyword>
<evidence type="ECO:0000313" key="2">
    <source>
        <dbReference type="EMBL" id="RSU15185.1"/>
    </source>
</evidence>
<dbReference type="OrthoDB" id="308265at2"/>
<keyword evidence="3" id="KW-1185">Reference proteome</keyword>
<accession>A0A430B4D7</accession>
<feature type="transmembrane region" description="Helical" evidence="1">
    <location>
        <begin position="41"/>
        <end position="61"/>
    </location>
</feature>
<evidence type="ECO:0000256" key="1">
    <source>
        <dbReference type="SAM" id="Phobius"/>
    </source>
</evidence>
<dbReference type="AlphaFoldDB" id="A0A430B4D7"/>
<dbReference type="PIRSF" id="PIRSF003203">
    <property type="entry name" value="AzlD"/>
    <property type="match status" value="1"/>
</dbReference>
<dbReference type="Proteomes" id="UP000287605">
    <property type="component" value="Unassembled WGS sequence"/>
</dbReference>
<keyword evidence="1" id="KW-0472">Membrane</keyword>
<gene>
    <name evidence="2" type="ORF">CBF29_02295</name>
</gene>
<reference evidence="2 3" key="1">
    <citation type="submission" date="2017-05" db="EMBL/GenBank/DDBJ databases">
        <title>Vagococcus spp. assemblies.</title>
        <authorList>
            <person name="Gulvik C.A."/>
        </authorList>
    </citation>
    <scope>NUCLEOTIDE SEQUENCE [LARGE SCALE GENOMIC DNA]</scope>
    <source>
        <strain evidence="2 3">CCUG 51432</strain>
    </source>
</reference>
<protein>
    <submittedName>
        <fullName evidence="2">Branched-chain amino acid transporter AzlD</fullName>
    </submittedName>
</protein>
<feature type="transmembrane region" description="Helical" evidence="1">
    <location>
        <begin position="89"/>
        <end position="105"/>
    </location>
</feature>
<proteinExistence type="predicted"/>
<dbReference type="Pfam" id="PF05437">
    <property type="entry name" value="AzlD"/>
    <property type="match status" value="1"/>
</dbReference>
<feature type="transmembrane region" description="Helical" evidence="1">
    <location>
        <begin position="6"/>
        <end position="29"/>
    </location>
</feature>
<dbReference type="EMBL" id="NGKA01000002">
    <property type="protein sequence ID" value="RSU15185.1"/>
    <property type="molecule type" value="Genomic_DNA"/>
</dbReference>
<feature type="transmembrane region" description="Helical" evidence="1">
    <location>
        <begin position="67"/>
        <end position="84"/>
    </location>
</feature>
<evidence type="ECO:0000313" key="3">
    <source>
        <dbReference type="Proteomes" id="UP000287605"/>
    </source>
</evidence>
<name>A0A430B4D7_9ENTE</name>
<sequence>MTLAEQIITIGMVILGTMMTRFLPFILFPDNRPTPKIVQKIGRLLPSAILAMLVVYCYRHVDVINNPTGIFDIIAGIAVVLIHLKWRNMLLSIALGTIVYMLLIQI</sequence>
<keyword evidence="1" id="KW-1133">Transmembrane helix</keyword>
<comment type="caution">
    <text evidence="2">The sequence shown here is derived from an EMBL/GenBank/DDBJ whole genome shotgun (WGS) entry which is preliminary data.</text>
</comment>